<feature type="coiled-coil region" evidence="7">
    <location>
        <begin position="488"/>
        <end position="582"/>
    </location>
</feature>
<reference evidence="11 12" key="1">
    <citation type="submission" date="2023-09" db="EMBL/GenBank/DDBJ databases">
        <authorList>
            <person name="Wang M."/>
        </authorList>
    </citation>
    <scope>NUCLEOTIDE SEQUENCE [LARGE SCALE GENOMIC DNA]</scope>
    <source>
        <strain evidence="11">GT-2023</strain>
        <tissue evidence="11">Liver</tissue>
    </source>
</reference>
<comment type="caution">
    <text evidence="11">The sequence shown here is derived from an EMBL/GenBank/DDBJ whole genome shotgun (WGS) entry which is preliminary data.</text>
</comment>
<evidence type="ECO:0000256" key="7">
    <source>
        <dbReference type="SAM" id="Coils"/>
    </source>
</evidence>
<evidence type="ECO:0000256" key="2">
    <source>
        <dbReference type="ARBA" id="ARBA00004496"/>
    </source>
</evidence>
<comment type="similarity">
    <text evidence="6">Belongs to the CALCOCO family.</text>
</comment>
<dbReference type="PANTHER" id="PTHR31915">
    <property type="entry name" value="SKICH DOMAIN-CONTAINING PROTEIN"/>
    <property type="match status" value="1"/>
</dbReference>
<feature type="domain" description="Calcium binding and coiled-coil" evidence="9">
    <location>
        <begin position="183"/>
        <end position="675"/>
    </location>
</feature>
<dbReference type="InterPro" id="IPR051002">
    <property type="entry name" value="UBA_autophagy_assoc_protein"/>
</dbReference>
<keyword evidence="3" id="KW-0963">Cytoplasm</keyword>
<dbReference type="InterPro" id="IPR012852">
    <property type="entry name" value="CALCOCO1-like"/>
</dbReference>
<proteinExistence type="inferred from homology"/>
<evidence type="ECO:0000256" key="5">
    <source>
        <dbReference type="ARBA" id="ARBA00023242"/>
    </source>
</evidence>
<accession>A0ABR3LBM6</accession>
<sequence>MTDQHKSGLHQIFSLISSKTLDMERLGGGARLRVAILFAVATAAYLAVQTGSNALKHAQTKRVHHYSVAMEKTWGVEFRNVGSCYFPQSRVDCHYTINPQHTWASNDWIGLFKVGWSSVKDYHTFVWAVAPSSYKEGTSVNCCVNFQACYLPGPSTQQYQFVYVDGRGEVCSRSTAFTFSAPKPLEELVTLEEQGQGEEVGDDMLLVIPRAQLLQSRLQECLKERAELLQALEAADQNVEREKSRRERDRSSWEQSRKELERKIGELKEEVREYREKVEEMKKKQKEVEDLGEALTEEKRALLAQKEANEQRIRELEEDIKILTQRGLERETDLERMRERAKKAAAQKKEDEDEHKNLKLKMEQTEKELHSLSAEFQSLRSSLAQRDTHALQLRDTITTLTHKLNSAHRKEAANEVALSELRSVQERLNMSERCVETLRGELRDMVAQRDTAHAELHQARLQAAQLTLQLADASLALREGRANWAQEKETLQQNAEMDKVRQERLNDEIQQKEEMLQEARMEREKAVVELGREKDCNRVQLSETRRELQELKASLRVAQKEKEQLQTEIQEVMEYSRQLERRLEVLSDSKWSETALLQSSRAESPLLSDSEDENPEALQDAHSSGPLNHYSLCEQPQADLLLPATPPPSPRHPSGMDMVVISQPAPLSSPHQPSAHTHAHSSESEEEYEAALSGGHSSGEETALLLPDNRDTTLGEGEESERKDRESSFPSLYPSLSPSAVYKRTVSSQTHAGPVVCVVMQRSGREPLVVRGGTAGTQGWRGVDGFAPVQHVL</sequence>
<feature type="coiled-coil region" evidence="7">
    <location>
        <begin position="211"/>
        <end position="382"/>
    </location>
</feature>
<evidence type="ECO:0000256" key="8">
    <source>
        <dbReference type="SAM" id="MobiDB-lite"/>
    </source>
</evidence>
<gene>
    <name evidence="11" type="ORF">QQF64_021287</name>
</gene>
<dbReference type="PANTHER" id="PTHR31915:SF5">
    <property type="entry name" value="CALCIUM-BINDING AND COILED-COIL DOMAIN-CONTAINING PROTEIN 1"/>
    <property type="match status" value="1"/>
</dbReference>
<feature type="region of interest" description="Disordered" evidence="8">
    <location>
        <begin position="598"/>
        <end position="631"/>
    </location>
</feature>
<protein>
    <recommendedName>
        <fullName evidence="13">Calcium-binding and coiled-coil domain-containing protein 1-like</fullName>
    </recommendedName>
</protein>
<comment type="subcellular location">
    <subcellularLocation>
        <location evidence="2">Cytoplasm</location>
    </subcellularLocation>
    <subcellularLocation>
        <location evidence="1">Nucleus</location>
    </subcellularLocation>
</comment>
<evidence type="ECO:0000256" key="3">
    <source>
        <dbReference type="ARBA" id="ARBA00022490"/>
    </source>
</evidence>
<keyword evidence="12" id="KW-1185">Reference proteome</keyword>
<dbReference type="EMBL" id="JAYMGO010000023">
    <property type="protein sequence ID" value="KAL1250282.1"/>
    <property type="molecule type" value="Genomic_DNA"/>
</dbReference>
<keyword evidence="4 7" id="KW-0175">Coiled coil</keyword>
<evidence type="ECO:0000259" key="9">
    <source>
        <dbReference type="Pfam" id="PF07888"/>
    </source>
</evidence>
<evidence type="ECO:0000256" key="1">
    <source>
        <dbReference type="ARBA" id="ARBA00004123"/>
    </source>
</evidence>
<dbReference type="Pfam" id="PF17751">
    <property type="entry name" value="SKICH"/>
    <property type="match status" value="1"/>
</dbReference>
<evidence type="ECO:0008006" key="13">
    <source>
        <dbReference type="Google" id="ProtNLM"/>
    </source>
</evidence>
<dbReference type="Pfam" id="PF07888">
    <property type="entry name" value="CALCOCO1"/>
    <property type="match status" value="1"/>
</dbReference>
<keyword evidence="5" id="KW-0539">Nucleus</keyword>
<feature type="region of interest" description="Disordered" evidence="8">
    <location>
        <begin position="663"/>
        <end position="734"/>
    </location>
</feature>
<evidence type="ECO:0000259" key="10">
    <source>
        <dbReference type="Pfam" id="PF17751"/>
    </source>
</evidence>
<feature type="domain" description="SKICH" evidence="10">
    <location>
        <begin position="76"/>
        <end position="179"/>
    </location>
</feature>
<evidence type="ECO:0000256" key="6">
    <source>
        <dbReference type="ARBA" id="ARBA00037963"/>
    </source>
</evidence>
<evidence type="ECO:0000256" key="4">
    <source>
        <dbReference type="ARBA" id="ARBA00023054"/>
    </source>
</evidence>
<dbReference type="InterPro" id="IPR041611">
    <property type="entry name" value="SKICH"/>
</dbReference>
<dbReference type="Gene3D" id="2.60.40.2840">
    <property type="match status" value="1"/>
</dbReference>
<organism evidence="11 12">
    <name type="scientific">Cirrhinus molitorella</name>
    <name type="common">mud carp</name>
    <dbReference type="NCBI Taxonomy" id="172907"/>
    <lineage>
        <taxon>Eukaryota</taxon>
        <taxon>Metazoa</taxon>
        <taxon>Chordata</taxon>
        <taxon>Craniata</taxon>
        <taxon>Vertebrata</taxon>
        <taxon>Euteleostomi</taxon>
        <taxon>Actinopterygii</taxon>
        <taxon>Neopterygii</taxon>
        <taxon>Teleostei</taxon>
        <taxon>Ostariophysi</taxon>
        <taxon>Cypriniformes</taxon>
        <taxon>Cyprinidae</taxon>
        <taxon>Labeoninae</taxon>
        <taxon>Labeonini</taxon>
        <taxon>Cirrhinus</taxon>
    </lineage>
</organism>
<evidence type="ECO:0000313" key="11">
    <source>
        <dbReference type="EMBL" id="KAL1250282.1"/>
    </source>
</evidence>
<name>A0ABR3LBM6_9TELE</name>
<dbReference type="Proteomes" id="UP001558613">
    <property type="component" value="Unassembled WGS sequence"/>
</dbReference>
<evidence type="ECO:0000313" key="12">
    <source>
        <dbReference type="Proteomes" id="UP001558613"/>
    </source>
</evidence>